<evidence type="ECO:0000259" key="2">
    <source>
        <dbReference type="Pfam" id="PF01738"/>
    </source>
</evidence>
<accession>A0ABZ1H716</accession>
<keyword evidence="4" id="KW-1185">Reference proteome</keyword>
<dbReference type="GO" id="GO:0016787">
    <property type="term" value="F:hydrolase activity"/>
    <property type="evidence" value="ECO:0007669"/>
    <property type="project" value="UniProtKB-KW"/>
</dbReference>
<protein>
    <submittedName>
        <fullName evidence="3">Dienelactone hydrolase family protein</fullName>
    </submittedName>
</protein>
<dbReference type="Proteomes" id="UP001340816">
    <property type="component" value="Chromosome"/>
</dbReference>
<sequence>MTQAAGRDVEYQHEGTRMLGLVMAPQGGAAGDSSAAAVLLIHDAFGISEEMIGNATRLAAAGHPVFLADVWGERATPASATEIGPLIGAMVQDRDRWLGRVAAAHAALDAQPELAGRPLALLGYCFGGSSALEYLRTGAAVAGVAAVHPGLDLLDQDWSAPGSGSVLLMIGTDDPMATPPMRHRLEEHLSSAGLDHQFHLYSGTTHAFTSPKAAASPEPEVFAYNARSAARAWAATTGFLAELSAPAS</sequence>
<proteinExistence type="inferred from homology"/>
<name>A0ABZ1H716_STRPH</name>
<dbReference type="Gene3D" id="3.40.50.1820">
    <property type="entry name" value="alpha/beta hydrolase"/>
    <property type="match status" value="1"/>
</dbReference>
<dbReference type="SUPFAM" id="SSF53474">
    <property type="entry name" value="alpha/beta-Hydrolases"/>
    <property type="match status" value="1"/>
</dbReference>
<reference evidence="3 4" key="1">
    <citation type="submission" date="2022-10" db="EMBL/GenBank/DDBJ databases">
        <title>The complete genomes of actinobacterial strains from the NBC collection.</title>
        <authorList>
            <person name="Joergensen T.S."/>
            <person name="Alvarez Arevalo M."/>
            <person name="Sterndorff E.B."/>
            <person name="Faurdal D."/>
            <person name="Vuksanovic O."/>
            <person name="Mourched A.-S."/>
            <person name="Charusanti P."/>
            <person name="Shaw S."/>
            <person name="Blin K."/>
            <person name="Weber T."/>
        </authorList>
    </citation>
    <scope>NUCLEOTIDE SEQUENCE [LARGE SCALE GENOMIC DNA]</scope>
    <source>
        <strain evidence="3 4">NBC 01752</strain>
    </source>
</reference>
<dbReference type="RefSeq" id="WP_266752249.1">
    <property type="nucleotide sequence ID" value="NZ_CP108134.1"/>
</dbReference>
<dbReference type="GeneID" id="93933959"/>
<dbReference type="InterPro" id="IPR002925">
    <property type="entry name" value="Dienelactn_hydro"/>
</dbReference>
<dbReference type="InterPro" id="IPR029058">
    <property type="entry name" value="AB_hydrolase_fold"/>
</dbReference>
<dbReference type="PANTHER" id="PTHR22946:SF0">
    <property type="entry name" value="DIENELACTONE HYDROLASE DOMAIN-CONTAINING PROTEIN"/>
    <property type="match status" value="1"/>
</dbReference>
<dbReference type="InterPro" id="IPR050261">
    <property type="entry name" value="FrsA_esterase"/>
</dbReference>
<feature type="domain" description="Dienelactone hydrolase" evidence="2">
    <location>
        <begin position="34"/>
        <end position="242"/>
    </location>
</feature>
<evidence type="ECO:0000256" key="1">
    <source>
        <dbReference type="ARBA" id="ARBA00008645"/>
    </source>
</evidence>
<comment type="similarity">
    <text evidence="1">Belongs to the AB hydrolase superfamily.</text>
</comment>
<dbReference type="PANTHER" id="PTHR22946">
    <property type="entry name" value="DIENELACTONE HYDROLASE DOMAIN-CONTAINING PROTEIN-RELATED"/>
    <property type="match status" value="1"/>
</dbReference>
<dbReference type="Pfam" id="PF01738">
    <property type="entry name" value="DLH"/>
    <property type="match status" value="1"/>
</dbReference>
<organism evidence="3 4">
    <name type="scientific">Streptomyces phaeochromogenes</name>
    <dbReference type="NCBI Taxonomy" id="1923"/>
    <lineage>
        <taxon>Bacteria</taxon>
        <taxon>Bacillati</taxon>
        <taxon>Actinomycetota</taxon>
        <taxon>Actinomycetes</taxon>
        <taxon>Kitasatosporales</taxon>
        <taxon>Streptomycetaceae</taxon>
        <taxon>Streptomyces</taxon>
        <taxon>Streptomyces phaeochromogenes group</taxon>
    </lineage>
</organism>
<gene>
    <name evidence="3" type="ORF">OHB35_07890</name>
</gene>
<dbReference type="EMBL" id="CP109135">
    <property type="protein sequence ID" value="WSD13161.1"/>
    <property type="molecule type" value="Genomic_DNA"/>
</dbReference>
<evidence type="ECO:0000313" key="4">
    <source>
        <dbReference type="Proteomes" id="UP001340816"/>
    </source>
</evidence>
<evidence type="ECO:0000313" key="3">
    <source>
        <dbReference type="EMBL" id="WSD13161.1"/>
    </source>
</evidence>
<keyword evidence="3" id="KW-0378">Hydrolase</keyword>